<feature type="compositionally biased region" description="Pro residues" evidence="1">
    <location>
        <begin position="708"/>
        <end position="725"/>
    </location>
</feature>
<feature type="compositionally biased region" description="Basic and acidic residues" evidence="1">
    <location>
        <begin position="570"/>
        <end position="582"/>
    </location>
</feature>
<name>A0AAV4H017_9GAST</name>
<evidence type="ECO:0000313" key="3">
    <source>
        <dbReference type="Proteomes" id="UP000762676"/>
    </source>
</evidence>
<feature type="compositionally biased region" description="Polar residues" evidence="1">
    <location>
        <begin position="644"/>
        <end position="660"/>
    </location>
</feature>
<dbReference type="AlphaFoldDB" id="A0AAV4H017"/>
<dbReference type="SUPFAM" id="SSF55550">
    <property type="entry name" value="SH2 domain"/>
    <property type="match status" value="1"/>
</dbReference>
<accession>A0AAV4H017</accession>
<organism evidence="2 3">
    <name type="scientific">Elysia marginata</name>
    <dbReference type="NCBI Taxonomy" id="1093978"/>
    <lineage>
        <taxon>Eukaryota</taxon>
        <taxon>Metazoa</taxon>
        <taxon>Spiralia</taxon>
        <taxon>Lophotrochozoa</taxon>
        <taxon>Mollusca</taxon>
        <taxon>Gastropoda</taxon>
        <taxon>Heterobranchia</taxon>
        <taxon>Euthyneura</taxon>
        <taxon>Panpulmonata</taxon>
        <taxon>Sacoglossa</taxon>
        <taxon>Placobranchoidea</taxon>
        <taxon>Plakobranchidae</taxon>
        <taxon>Elysia</taxon>
    </lineage>
</organism>
<feature type="compositionally biased region" description="Polar residues" evidence="1">
    <location>
        <begin position="680"/>
        <end position="691"/>
    </location>
</feature>
<dbReference type="InterPro" id="IPR036860">
    <property type="entry name" value="SH2_dom_sf"/>
</dbReference>
<dbReference type="Gene3D" id="3.30.505.10">
    <property type="entry name" value="SH2 domain"/>
    <property type="match status" value="1"/>
</dbReference>
<evidence type="ECO:0000313" key="2">
    <source>
        <dbReference type="EMBL" id="GFR90661.1"/>
    </source>
</evidence>
<feature type="region of interest" description="Disordered" evidence="1">
    <location>
        <begin position="444"/>
        <end position="493"/>
    </location>
</feature>
<feature type="region of interest" description="Disordered" evidence="1">
    <location>
        <begin position="764"/>
        <end position="822"/>
    </location>
</feature>
<feature type="region of interest" description="Disordered" evidence="1">
    <location>
        <begin position="621"/>
        <end position="727"/>
    </location>
</feature>
<feature type="region of interest" description="Disordered" evidence="1">
    <location>
        <begin position="265"/>
        <end position="290"/>
    </location>
</feature>
<reference evidence="2 3" key="1">
    <citation type="journal article" date="2021" name="Elife">
        <title>Chloroplast acquisition without the gene transfer in kleptoplastic sea slugs, Plakobranchus ocellatus.</title>
        <authorList>
            <person name="Maeda T."/>
            <person name="Takahashi S."/>
            <person name="Yoshida T."/>
            <person name="Shimamura S."/>
            <person name="Takaki Y."/>
            <person name="Nagai Y."/>
            <person name="Toyoda A."/>
            <person name="Suzuki Y."/>
            <person name="Arimoto A."/>
            <person name="Ishii H."/>
            <person name="Satoh N."/>
            <person name="Nishiyama T."/>
            <person name="Hasebe M."/>
            <person name="Maruyama T."/>
            <person name="Minagawa J."/>
            <person name="Obokata J."/>
            <person name="Shigenobu S."/>
        </authorList>
    </citation>
    <scope>NUCLEOTIDE SEQUENCE [LARGE SCALE GENOMIC DNA]</scope>
</reference>
<feature type="region of interest" description="Disordered" evidence="1">
    <location>
        <begin position="566"/>
        <end position="609"/>
    </location>
</feature>
<feature type="compositionally biased region" description="Basic and acidic residues" evidence="1">
    <location>
        <begin position="317"/>
        <end position="328"/>
    </location>
</feature>
<dbReference type="Proteomes" id="UP000762676">
    <property type="component" value="Unassembled WGS sequence"/>
</dbReference>
<proteinExistence type="predicted"/>
<feature type="compositionally biased region" description="Low complexity" evidence="1">
    <location>
        <begin position="463"/>
        <end position="475"/>
    </location>
</feature>
<feature type="compositionally biased region" description="Polar residues" evidence="1">
    <location>
        <begin position="785"/>
        <end position="795"/>
    </location>
</feature>
<protein>
    <recommendedName>
        <fullName evidence="4">SH2 domain-containing protein</fullName>
    </recommendedName>
</protein>
<keyword evidence="3" id="KW-1185">Reference proteome</keyword>
<feature type="compositionally biased region" description="Acidic residues" evidence="1">
    <location>
        <begin position="583"/>
        <end position="592"/>
    </location>
</feature>
<gene>
    <name evidence="2" type="ORF">ElyMa_002573300</name>
</gene>
<feature type="compositionally biased region" description="Basic and acidic residues" evidence="1">
    <location>
        <begin position="669"/>
        <end position="679"/>
    </location>
</feature>
<evidence type="ECO:0008006" key="4">
    <source>
        <dbReference type="Google" id="ProtNLM"/>
    </source>
</evidence>
<comment type="caution">
    <text evidence="2">The sequence shown here is derived from an EMBL/GenBank/DDBJ whole genome shotgun (WGS) entry which is preliminary data.</text>
</comment>
<feature type="region of interest" description="Disordered" evidence="1">
    <location>
        <begin position="307"/>
        <end position="338"/>
    </location>
</feature>
<sequence length="1122" mass="122333">MTTVSSSPALTRDFLTLTPEELRTGACVLSPDVVSRLGAVLEQHRSVLSRDLGLSLSGPVDHELWAWCRRPGSTLFVLASVLESVARQDCFTWLHLDMEQHLMRLHLAIEGAPPALTPGGPSMGGGGGLDSPARPQFQQVTTNSQFSIRQALQTSLGAHLSRFEIIGPESWVTWDTQANHLRGRQLTLRYVSDDTHSKGSHDMSSLESEITRVKQVYSAGDTNSATTDVQKLYLDQNGVVDSGETFVKGLFESGETFLKGFSESGGSARYRKGSDDGGGGSQFGSDGLRGKRVEDSLSATPVKQLAGSDEETQLKNLADDETRRKSVAGDDDDDVMSDRVGLGQYETYVKEIYVEETEETSYQEESLNLFQSYSNNATPMDSSVQREGEMGLSDSVIVHPPDTFLTLDQDTFAEPCVTHCSHATSKLPISRENIHQEISDMKTLPDKDMSKHHYHGSGESLDASPAHPPSHATSSRTIPPQSSANVPNLSLLHSGTPELHSEFGYRGRELSVAEVSDCSNLSPVARGQNDLNCLSVSTATRFKANFPRCGALSLAEKPHLRASVDITQEEGDKSNSDNRILDTDDYDDEDAFDGGPSADDGGRGDGDVVCMETTDHETAAKCVTMSASTSPPLKRQRSEPTDISDPSTGRTASHNVTNGDAHNMPPLEARPELDCEMVQHQHQQNSISFSHEPSHGLLPPSDNLYRHTPPPPYLVKDPPFQPPPYSSVAQAVSSRQAQIPSCSASPSIIQFSRISQPLFSNPQMSRSDQIPYTNVPGHLSAPAQLPTQSQHSGAPSSAHYVTMAGPSPAPPHTGGAPIVAGGGMEFSPTAQFSSSQPHNLVMNFSSRGVSGTAVNQTPNPNFRHGNNTPNTHHGLFGRVVLPAVATTQPRPVTSRPLVPPFQPAPLVMPAARHNAPLSAAYPNANASRQGQGQVQGHDRRSLPAAPARVEADVDSEHYIYPDQAGAVGSAIGQPRPPVRSRVSLEDELRELPGWCPDVNGDNIQKIMRDYLHQDGAFIIWRSRRHNKFVITVSHQGNLVYLLVRELQPRSRDGGPVYYLFENDGFRSDSILALYRHYRSHGIQMNITSQQGRQHMEHIYLRGPIRVRVTRRRIGEACKTMRR</sequence>
<feature type="compositionally biased region" description="Polar residues" evidence="1">
    <location>
        <begin position="476"/>
        <end position="493"/>
    </location>
</feature>
<dbReference type="EMBL" id="BMAT01005301">
    <property type="protein sequence ID" value="GFR90661.1"/>
    <property type="molecule type" value="Genomic_DNA"/>
</dbReference>
<evidence type="ECO:0000256" key="1">
    <source>
        <dbReference type="SAM" id="MobiDB-lite"/>
    </source>
</evidence>